<dbReference type="InterPro" id="IPR013785">
    <property type="entry name" value="Aldolase_TIM"/>
</dbReference>
<protein>
    <submittedName>
        <fullName evidence="7">Phosphoribosylformimino-5-aminoimidazole carboxamide ribotide isomerase</fullName>
        <ecNumber evidence="7">5.3.1.16</ecNumber>
    </submittedName>
</protein>
<comment type="pathway">
    <text evidence="5">Amino-acid biosynthesis.</text>
</comment>
<dbReference type="GO" id="GO:0000105">
    <property type="term" value="P:L-histidine biosynthetic process"/>
    <property type="evidence" value="ECO:0007669"/>
    <property type="project" value="UniProtKB-KW"/>
</dbReference>
<dbReference type="InterPro" id="IPR011060">
    <property type="entry name" value="RibuloseP-bd_barrel"/>
</dbReference>
<name>A0AAE3VHM6_9BACT</name>
<evidence type="ECO:0000256" key="3">
    <source>
        <dbReference type="ARBA" id="ARBA00023102"/>
    </source>
</evidence>
<evidence type="ECO:0000256" key="4">
    <source>
        <dbReference type="ARBA" id="ARBA00023235"/>
    </source>
</evidence>
<dbReference type="InterPro" id="IPR006062">
    <property type="entry name" value="His_biosynth"/>
</dbReference>
<dbReference type="InterPro" id="IPR011858">
    <property type="entry name" value="His6/HISN3"/>
</dbReference>
<keyword evidence="2 6" id="KW-0028">Amino-acid biosynthesis</keyword>
<dbReference type="PANTHER" id="PTHR43090:SF2">
    <property type="entry name" value="1-(5-PHOSPHORIBOSYL)-5-[(5-PHOSPHORIBOSYLAMINO)METHYLIDENEAMINO] IMIDAZOLE-4-CARBOXAMIDE ISOMERASE"/>
    <property type="match status" value="1"/>
</dbReference>
<dbReference type="EMBL" id="JAUSVL010000001">
    <property type="protein sequence ID" value="MDQ0290600.1"/>
    <property type="molecule type" value="Genomic_DNA"/>
</dbReference>
<dbReference type="GO" id="GO:0005737">
    <property type="term" value="C:cytoplasm"/>
    <property type="evidence" value="ECO:0007669"/>
    <property type="project" value="TreeGrafter"/>
</dbReference>
<dbReference type="AlphaFoldDB" id="A0AAE3VHM6"/>
<evidence type="ECO:0000256" key="6">
    <source>
        <dbReference type="RuleBase" id="RU003657"/>
    </source>
</evidence>
<evidence type="ECO:0000256" key="1">
    <source>
        <dbReference type="ARBA" id="ARBA00009667"/>
    </source>
</evidence>
<evidence type="ECO:0000256" key="5">
    <source>
        <dbReference type="ARBA" id="ARBA00029440"/>
    </source>
</evidence>
<sequence length="256" mass="27876">MRFRPCIDLHHGQVKQIVGSTLRDDADAAVETNFTAQQPPAYYADLYFRDGLEGGHVIMLGPGNDTAAKEALAVHPGNLQVGGGITPDNARRWLDAGAGKVIVTSYIFQDGELCEERLAALSRVVPREQLVLDLSCRWHDGAYHVACNRWQNICALQISAATFRQLGHYCTEFLVHAVDVEGKQHGIDDALVSQLARDCEWPVTYAGGARSMADIAAIEQAGAGRIDVTVGSALDLFGGTGIRYADLVDFDRRNRP</sequence>
<evidence type="ECO:0000313" key="8">
    <source>
        <dbReference type="Proteomes" id="UP001238163"/>
    </source>
</evidence>
<evidence type="ECO:0000256" key="2">
    <source>
        <dbReference type="ARBA" id="ARBA00022605"/>
    </source>
</evidence>
<dbReference type="PANTHER" id="PTHR43090">
    <property type="entry name" value="1-(5-PHOSPHORIBOSYL)-5-[(5-PHOSPHORIBOSYLAMINO)METHYLIDENEAMINO] IMIDAZOLE-4-CARBOXAMIDE ISOMERASE"/>
    <property type="match status" value="1"/>
</dbReference>
<dbReference type="GO" id="GO:0003949">
    <property type="term" value="F:1-(5-phosphoribosyl)-5-[(5-phosphoribosylamino)methylideneamino]imidazole-4-carboxamide isomerase activity"/>
    <property type="evidence" value="ECO:0007669"/>
    <property type="project" value="UniProtKB-EC"/>
</dbReference>
<dbReference type="SUPFAM" id="SSF51366">
    <property type="entry name" value="Ribulose-phoshate binding barrel"/>
    <property type="match status" value="1"/>
</dbReference>
<comment type="similarity">
    <text evidence="1 6">Belongs to the HisA/HisF family.</text>
</comment>
<dbReference type="EC" id="5.3.1.16" evidence="7"/>
<dbReference type="Proteomes" id="UP001238163">
    <property type="component" value="Unassembled WGS sequence"/>
</dbReference>
<evidence type="ECO:0000313" key="7">
    <source>
        <dbReference type="EMBL" id="MDQ0290600.1"/>
    </source>
</evidence>
<dbReference type="Pfam" id="PF00977">
    <property type="entry name" value="His_biosynth"/>
    <property type="match status" value="1"/>
</dbReference>
<reference evidence="7" key="1">
    <citation type="submission" date="2023-07" db="EMBL/GenBank/DDBJ databases">
        <title>Genomic Encyclopedia of Type Strains, Phase IV (KMG-IV): sequencing the most valuable type-strain genomes for metagenomic binning, comparative biology and taxonomic classification.</title>
        <authorList>
            <person name="Goeker M."/>
        </authorList>
    </citation>
    <scope>NUCLEOTIDE SEQUENCE</scope>
    <source>
        <strain evidence="7">DSM 24202</strain>
    </source>
</reference>
<dbReference type="CDD" id="cd04723">
    <property type="entry name" value="HisA_HisF"/>
    <property type="match status" value="1"/>
</dbReference>
<dbReference type="RefSeq" id="WP_307262243.1">
    <property type="nucleotide sequence ID" value="NZ_JAUSVL010000001.1"/>
</dbReference>
<keyword evidence="8" id="KW-1185">Reference proteome</keyword>
<dbReference type="NCBIfam" id="TIGR02129">
    <property type="entry name" value="hisA_euk"/>
    <property type="match status" value="1"/>
</dbReference>
<dbReference type="Gene3D" id="3.20.20.70">
    <property type="entry name" value="Aldolase class I"/>
    <property type="match status" value="1"/>
</dbReference>
<accession>A0AAE3VHM6</accession>
<comment type="caution">
    <text evidence="7">The sequence shown here is derived from an EMBL/GenBank/DDBJ whole genome shotgun (WGS) entry which is preliminary data.</text>
</comment>
<dbReference type="GO" id="GO:0000162">
    <property type="term" value="P:L-tryptophan biosynthetic process"/>
    <property type="evidence" value="ECO:0007669"/>
    <property type="project" value="TreeGrafter"/>
</dbReference>
<keyword evidence="4 7" id="KW-0413">Isomerase</keyword>
<keyword evidence="3 6" id="KW-0368">Histidine biosynthesis</keyword>
<organism evidence="7 8">
    <name type="scientific">Oligosphaera ethanolica</name>
    <dbReference type="NCBI Taxonomy" id="760260"/>
    <lineage>
        <taxon>Bacteria</taxon>
        <taxon>Pseudomonadati</taxon>
        <taxon>Lentisphaerota</taxon>
        <taxon>Oligosphaeria</taxon>
        <taxon>Oligosphaerales</taxon>
        <taxon>Oligosphaeraceae</taxon>
        <taxon>Oligosphaera</taxon>
    </lineage>
</organism>
<proteinExistence type="inferred from homology"/>
<dbReference type="InterPro" id="IPR044524">
    <property type="entry name" value="Isoase_HisA-like"/>
</dbReference>
<gene>
    <name evidence="7" type="ORF">J3R75_002707</name>
</gene>